<dbReference type="Pfam" id="PF00691">
    <property type="entry name" value="OmpA"/>
    <property type="match status" value="1"/>
</dbReference>
<dbReference type="GO" id="GO:0009279">
    <property type="term" value="C:cell outer membrane"/>
    <property type="evidence" value="ECO:0007669"/>
    <property type="project" value="InterPro"/>
</dbReference>
<proteinExistence type="predicted"/>
<dbReference type="InterPro" id="IPR037873">
    <property type="entry name" value="BamE-like"/>
</dbReference>
<dbReference type="CDD" id="cd07185">
    <property type="entry name" value="OmpA_C-like"/>
    <property type="match status" value="1"/>
</dbReference>
<reference evidence="7 8" key="1">
    <citation type="submission" date="2017-09" db="EMBL/GenBank/DDBJ databases">
        <authorList>
            <person name="Ehlers B."/>
            <person name="Leendertz F.H."/>
        </authorList>
    </citation>
    <scope>NUCLEOTIDE SEQUENCE [LARGE SCALE GENOMIC DNA]</scope>
    <source>
        <strain evidence="7 8">CGMCC 1.10978</strain>
    </source>
</reference>
<dbReference type="SUPFAM" id="SSF103088">
    <property type="entry name" value="OmpA-like"/>
    <property type="match status" value="1"/>
</dbReference>
<evidence type="ECO:0000313" key="8">
    <source>
        <dbReference type="Proteomes" id="UP000219374"/>
    </source>
</evidence>
<dbReference type="Pfam" id="PF04355">
    <property type="entry name" value="BamE"/>
    <property type="match status" value="1"/>
</dbReference>
<keyword evidence="8" id="KW-1185">Reference proteome</keyword>
<feature type="signal peptide" evidence="5">
    <location>
        <begin position="1"/>
        <end position="28"/>
    </location>
</feature>
<dbReference type="InterPro" id="IPR036737">
    <property type="entry name" value="OmpA-like_sf"/>
</dbReference>
<sequence length="276" mass="30191">MDIRNNSARITRFALCALIAAAVLPACTRHVSRGIAPDAQADEVIFPSADNVVLKEGTFPNLDNLRQIGPGLSKDQLYDLIGRPHFREGYAAREWDYLFHFRQGGKIVTCQYKVIFDKDYLGQAFHWSPAGCADLLKTDAPGADAPVARAPQRFELSADALFAFGRSDLKDIQPREREELAAIASQLKDSKAAIIQVIGHTDRIGSEAANQALSQRRAQTVREFLIQNGVAADGLSAHGVGESQPVKQCADSLPHDELVACLQPNRRVEVAVMGFQ</sequence>
<evidence type="ECO:0000256" key="4">
    <source>
        <dbReference type="PROSITE-ProRule" id="PRU00473"/>
    </source>
</evidence>
<dbReference type="Proteomes" id="UP000219374">
    <property type="component" value="Unassembled WGS sequence"/>
</dbReference>
<feature type="domain" description="OmpA-like" evidence="6">
    <location>
        <begin position="149"/>
        <end position="276"/>
    </location>
</feature>
<comment type="subcellular location">
    <subcellularLocation>
        <location evidence="1">Membrane</location>
    </subcellularLocation>
</comment>
<evidence type="ECO:0000256" key="1">
    <source>
        <dbReference type="ARBA" id="ARBA00004370"/>
    </source>
</evidence>
<dbReference type="PANTHER" id="PTHR30329:SF21">
    <property type="entry name" value="LIPOPROTEIN YIAD-RELATED"/>
    <property type="match status" value="1"/>
</dbReference>
<keyword evidence="2 5" id="KW-0732">Signal</keyword>
<dbReference type="PANTHER" id="PTHR30329">
    <property type="entry name" value="STATOR ELEMENT OF FLAGELLAR MOTOR COMPLEX"/>
    <property type="match status" value="1"/>
</dbReference>
<dbReference type="AlphaFoldDB" id="A0A286D5W0"/>
<dbReference type="InterPro" id="IPR006665">
    <property type="entry name" value="OmpA-like"/>
</dbReference>
<evidence type="ECO:0000256" key="2">
    <source>
        <dbReference type="ARBA" id="ARBA00022729"/>
    </source>
</evidence>
<feature type="chain" id="PRO_5012809473" evidence="5">
    <location>
        <begin position="29"/>
        <end position="276"/>
    </location>
</feature>
<name>A0A286D5W0_9GAMM</name>
<keyword evidence="3 4" id="KW-0472">Membrane</keyword>
<evidence type="ECO:0000259" key="6">
    <source>
        <dbReference type="PROSITE" id="PS51123"/>
    </source>
</evidence>
<gene>
    <name evidence="7" type="ORF">SAMN06296416_10357</name>
</gene>
<organism evidence="7 8">
    <name type="scientific">Pseudoxanthomonas wuyuanensis</name>
    <dbReference type="NCBI Taxonomy" id="1073196"/>
    <lineage>
        <taxon>Bacteria</taxon>
        <taxon>Pseudomonadati</taxon>
        <taxon>Pseudomonadota</taxon>
        <taxon>Gammaproteobacteria</taxon>
        <taxon>Lysobacterales</taxon>
        <taxon>Lysobacteraceae</taxon>
        <taxon>Pseudoxanthomonas</taxon>
    </lineage>
</organism>
<evidence type="ECO:0000313" key="7">
    <source>
        <dbReference type="EMBL" id="SOD54040.1"/>
    </source>
</evidence>
<dbReference type="Gene3D" id="3.30.1330.60">
    <property type="entry name" value="OmpA-like domain"/>
    <property type="match status" value="1"/>
</dbReference>
<dbReference type="RefSeq" id="WP_097121389.1">
    <property type="nucleotide sequence ID" value="NZ_OCND01000003.1"/>
</dbReference>
<dbReference type="InterPro" id="IPR050330">
    <property type="entry name" value="Bact_OuterMem_StrucFunc"/>
</dbReference>
<dbReference type="PROSITE" id="PS51123">
    <property type="entry name" value="OMPA_2"/>
    <property type="match status" value="1"/>
</dbReference>
<dbReference type="OrthoDB" id="1149075at2"/>
<dbReference type="EMBL" id="OCND01000003">
    <property type="protein sequence ID" value="SOD54040.1"/>
    <property type="molecule type" value="Genomic_DNA"/>
</dbReference>
<dbReference type="Gene3D" id="3.30.1450.10">
    <property type="match status" value="1"/>
</dbReference>
<protein>
    <submittedName>
        <fullName evidence="7">Beta-barrel assembly machine subunit BamE</fullName>
    </submittedName>
</protein>
<evidence type="ECO:0000256" key="3">
    <source>
        <dbReference type="ARBA" id="ARBA00023136"/>
    </source>
</evidence>
<dbReference type="PROSITE" id="PS01068">
    <property type="entry name" value="OMPA_1"/>
    <property type="match status" value="1"/>
</dbReference>
<dbReference type="InterPro" id="IPR007450">
    <property type="entry name" value="BamE_dom"/>
</dbReference>
<dbReference type="InterPro" id="IPR006690">
    <property type="entry name" value="OMPA-like_CS"/>
</dbReference>
<accession>A0A286D5W0</accession>
<evidence type="ECO:0000256" key="5">
    <source>
        <dbReference type="SAM" id="SignalP"/>
    </source>
</evidence>